<feature type="compositionally biased region" description="Low complexity" evidence="4">
    <location>
        <begin position="647"/>
        <end position="671"/>
    </location>
</feature>
<feature type="region of interest" description="Disordered" evidence="4">
    <location>
        <begin position="1"/>
        <end position="21"/>
    </location>
</feature>
<dbReference type="PANTHER" id="PTHR14296">
    <property type="entry name" value="REMODELING AND SPACING FACTOR 1"/>
    <property type="match status" value="1"/>
</dbReference>
<gene>
    <name evidence="6" type="ORF">WHR41_04010</name>
</gene>
<evidence type="ECO:0000256" key="4">
    <source>
        <dbReference type="SAM" id="MobiDB-lite"/>
    </source>
</evidence>
<feature type="region of interest" description="Disordered" evidence="4">
    <location>
        <begin position="522"/>
        <end position="927"/>
    </location>
</feature>
<dbReference type="Pfam" id="PF00628">
    <property type="entry name" value="PHD"/>
    <property type="match status" value="1"/>
</dbReference>
<dbReference type="PROSITE" id="PS01359">
    <property type="entry name" value="ZF_PHD_1"/>
    <property type="match status" value="1"/>
</dbReference>
<dbReference type="GO" id="GO:0031213">
    <property type="term" value="C:RSF complex"/>
    <property type="evidence" value="ECO:0007669"/>
    <property type="project" value="InterPro"/>
</dbReference>
<dbReference type="InterPro" id="IPR019787">
    <property type="entry name" value="Znf_PHD-finger"/>
</dbReference>
<evidence type="ECO:0000256" key="1">
    <source>
        <dbReference type="ARBA" id="ARBA00022723"/>
    </source>
</evidence>
<dbReference type="Proteomes" id="UP000803884">
    <property type="component" value="Unassembled WGS sequence"/>
</dbReference>
<dbReference type="AlphaFoldDB" id="A0AB34KTS2"/>
<feature type="region of interest" description="Disordered" evidence="4">
    <location>
        <begin position="322"/>
        <end position="452"/>
    </location>
</feature>
<feature type="compositionally biased region" description="Low complexity" evidence="4">
    <location>
        <begin position="550"/>
        <end position="559"/>
    </location>
</feature>
<reference evidence="6 7" key="1">
    <citation type="journal article" date="2020" name="Microbiol. Resour. Announc.">
        <title>Draft Genome Sequence of a Cladosporium Species Isolated from the Mesophotic Ascidian Didemnum maculosum.</title>
        <authorList>
            <person name="Gioti A."/>
            <person name="Siaperas R."/>
            <person name="Nikolaivits E."/>
            <person name="Le Goff G."/>
            <person name="Ouazzani J."/>
            <person name="Kotoulas G."/>
            <person name="Topakas E."/>
        </authorList>
    </citation>
    <scope>NUCLEOTIDE SEQUENCE [LARGE SCALE GENOMIC DNA]</scope>
    <source>
        <strain evidence="6 7">TM138-S3</strain>
    </source>
</reference>
<accession>A0AB34KTS2</accession>
<keyword evidence="2" id="KW-0863">Zinc-finger</keyword>
<organism evidence="6 7">
    <name type="scientific">Cladosporium halotolerans</name>
    <dbReference type="NCBI Taxonomy" id="1052096"/>
    <lineage>
        <taxon>Eukaryota</taxon>
        <taxon>Fungi</taxon>
        <taxon>Dikarya</taxon>
        <taxon>Ascomycota</taxon>
        <taxon>Pezizomycotina</taxon>
        <taxon>Dothideomycetes</taxon>
        <taxon>Dothideomycetidae</taxon>
        <taxon>Cladosporiales</taxon>
        <taxon>Cladosporiaceae</taxon>
        <taxon>Cladosporium</taxon>
    </lineage>
</organism>
<keyword evidence="7" id="KW-1185">Reference proteome</keyword>
<dbReference type="RefSeq" id="XP_069230045.1">
    <property type="nucleotide sequence ID" value="XM_069372616.1"/>
</dbReference>
<evidence type="ECO:0000259" key="5">
    <source>
        <dbReference type="SMART" id="SM00249"/>
    </source>
</evidence>
<dbReference type="EMBL" id="JAAQHG020000012">
    <property type="protein sequence ID" value="KAL1586940.1"/>
    <property type="molecule type" value="Genomic_DNA"/>
</dbReference>
<keyword evidence="3" id="KW-0862">Zinc</keyword>
<keyword evidence="1" id="KW-0479">Metal-binding</keyword>
<evidence type="ECO:0000256" key="3">
    <source>
        <dbReference type="ARBA" id="ARBA00022833"/>
    </source>
</evidence>
<dbReference type="InterPro" id="IPR019786">
    <property type="entry name" value="Zinc_finger_PHD-type_CS"/>
</dbReference>
<proteinExistence type="predicted"/>
<protein>
    <recommendedName>
        <fullName evidence="5">Zinc finger PHD-type domain-containing protein</fullName>
    </recommendedName>
</protein>
<dbReference type="InterPro" id="IPR013083">
    <property type="entry name" value="Znf_RING/FYVE/PHD"/>
</dbReference>
<sequence>MPRYKRSAEVAQLDAPDEPQMAPEAAETLKELRNMWEFASLMQYIFLFGNAVKIDEDFDIEDLEHECLLPHPSEKLAQIGLSMLKTVSSHRGLTPEIFAEYTRRQYLAKAPSRNPFGEDEEPTKFDDLDVFTRIRVLQQLSTWTFFNEARIRDRMPEDEDHLSWRIDPIGWDKDDRSYYVLDDNRLYRRSDAAPPPPLPAPKPKPKPKAKKPPKPKSRGTRSSKRFKAESEPEDEDEEMADAEAGAQDDVVVAHAGDATNAEGDFGFTNNTWECIAITLADYQEFLSTIFRSRDPNEKQLRQSIESDVLPILEKRAEAVRQKQLKKQRELENLQKMSGAKRSSRLAVKADKEREEREAREAEEKKQRELRMAHEEQDRQRRIEEGHESRRMTREQRLKERETKRILQEEELARLEREGEREASQDMNDADNIKRQSGRQLKSQKEQLQKDLQELQDEEGDWYFDCAVCGLHGENFDDGTHSMACDRCNVWQHSKCHGVTPAQAGSDDFAFVCHACKKKEEDAKKPKIPSLKLGKRSSGSPEAQRGDDRPPSSSAPRDSGLPPHVQRQLDGDQAPSRYPPPQQAYYPNLSHGATMPPGMPQPPHQAYYPVPTHSAQPRPPQQQWQGSPLPPPRRPSQSGHGGSPSPVPEGGAPAHHPHQYQHQYAHQNAVQASGGHPGYHPPATEYGRSPQSSRQAYPMSSPPPQQYPNLYTQQPSLQRYSPPQPARQPEQPPHRPSSAHLMNGFQSPAKRAPPSSPGPLPTQPTPQPRQSPLLHSPLTSFPPPSNGYAYNAGHSPTKSSPPAQPRPLPRPSSQSMAQSPLQATPSNGHGYPSPLHHFQTPTNNGTAQPAPASATANGVAADGMSGPWPESTKAIPQKHDQNPTQQPLPPSMVSSTPGNGASILPPNLAPSPVQVAQGEKGSVPVKKE</sequence>
<feature type="compositionally biased region" description="Basic residues" evidence="4">
    <location>
        <begin position="203"/>
        <end position="225"/>
    </location>
</feature>
<name>A0AB34KTS2_9PEZI</name>
<feature type="compositionally biased region" description="Polar residues" evidence="4">
    <location>
        <begin position="708"/>
        <end position="720"/>
    </location>
</feature>
<dbReference type="SMART" id="SM00249">
    <property type="entry name" value="PHD"/>
    <property type="match status" value="1"/>
</dbReference>
<dbReference type="InterPro" id="IPR011011">
    <property type="entry name" value="Znf_FYVE_PHD"/>
</dbReference>
<evidence type="ECO:0000313" key="6">
    <source>
        <dbReference type="EMBL" id="KAL1586940.1"/>
    </source>
</evidence>
<dbReference type="PANTHER" id="PTHR14296:SF3">
    <property type="entry name" value="DIKAR, ISOFORM F"/>
    <property type="match status" value="1"/>
</dbReference>
<feature type="domain" description="Zinc finger PHD-type" evidence="5">
    <location>
        <begin position="464"/>
        <end position="516"/>
    </location>
</feature>
<feature type="compositionally biased region" description="Basic and acidic residues" evidence="4">
    <location>
        <begin position="442"/>
        <end position="452"/>
    </location>
</feature>
<feature type="compositionally biased region" description="Pro residues" evidence="4">
    <location>
        <begin position="721"/>
        <end position="734"/>
    </location>
</feature>
<feature type="compositionally biased region" description="Pro residues" evidence="4">
    <location>
        <begin position="753"/>
        <end position="768"/>
    </location>
</feature>
<feature type="compositionally biased region" description="Basic and acidic residues" evidence="4">
    <location>
        <begin position="322"/>
        <end position="332"/>
    </location>
</feature>
<feature type="compositionally biased region" description="Basic and acidic residues" evidence="4">
    <location>
        <begin position="347"/>
        <end position="423"/>
    </location>
</feature>
<dbReference type="SUPFAM" id="SSF57903">
    <property type="entry name" value="FYVE/PHD zinc finger"/>
    <property type="match status" value="1"/>
</dbReference>
<evidence type="ECO:0000313" key="7">
    <source>
        <dbReference type="Proteomes" id="UP000803884"/>
    </source>
</evidence>
<feature type="region of interest" description="Disordered" evidence="4">
    <location>
        <begin position="188"/>
        <end position="242"/>
    </location>
</feature>
<comment type="caution">
    <text evidence="6">The sequence shown here is derived from an EMBL/GenBank/DDBJ whole genome shotgun (WGS) entry which is preliminary data.</text>
</comment>
<dbReference type="GeneID" id="96005454"/>
<evidence type="ECO:0000256" key="2">
    <source>
        <dbReference type="ARBA" id="ARBA00022771"/>
    </source>
</evidence>
<feature type="compositionally biased region" description="Polar residues" evidence="4">
    <location>
        <begin position="815"/>
        <end position="826"/>
    </location>
</feature>
<dbReference type="InterPro" id="IPR001965">
    <property type="entry name" value="Znf_PHD"/>
</dbReference>
<dbReference type="InterPro" id="IPR028938">
    <property type="entry name" value="Rsf1-like"/>
</dbReference>
<dbReference type="GO" id="GO:0006355">
    <property type="term" value="P:regulation of DNA-templated transcription"/>
    <property type="evidence" value="ECO:0007669"/>
    <property type="project" value="InterPro"/>
</dbReference>
<feature type="compositionally biased region" description="Pro residues" evidence="4">
    <location>
        <begin position="193"/>
        <end position="202"/>
    </location>
</feature>
<dbReference type="GO" id="GO:0008270">
    <property type="term" value="F:zinc ion binding"/>
    <property type="evidence" value="ECO:0007669"/>
    <property type="project" value="UniProtKB-KW"/>
</dbReference>
<feature type="compositionally biased region" description="Acidic residues" evidence="4">
    <location>
        <begin position="231"/>
        <end position="241"/>
    </location>
</feature>
<dbReference type="Gene3D" id="3.30.40.10">
    <property type="entry name" value="Zinc/RING finger domain, C3HC4 (zinc finger)"/>
    <property type="match status" value="1"/>
</dbReference>